<reference evidence="2" key="1">
    <citation type="journal article" date="2020" name="J Insects Food Feed">
        <title>The yellow mealworm (Tenebrio molitor) genome: a resource for the emerging insects as food and feed industry.</title>
        <authorList>
            <person name="Eriksson T."/>
            <person name="Andere A."/>
            <person name="Kelstrup H."/>
            <person name="Emery V."/>
            <person name="Picard C."/>
        </authorList>
    </citation>
    <scope>NUCLEOTIDE SEQUENCE</scope>
    <source>
        <strain evidence="2">Stoneville</strain>
        <tissue evidence="2">Whole head</tissue>
    </source>
</reference>
<comment type="caution">
    <text evidence="2">The sequence shown here is derived from an EMBL/GenBank/DDBJ whole genome shotgun (WGS) entry which is preliminary data.</text>
</comment>
<organism evidence="2 3">
    <name type="scientific">Tenebrio molitor</name>
    <name type="common">Yellow mealworm beetle</name>
    <dbReference type="NCBI Taxonomy" id="7067"/>
    <lineage>
        <taxon>Eukaryota</taxon>
        <taxon>Metazoa</taxon>
        <taxon>Ecdysozoa</taxon>
        <taxon>Arthropoda</taxon>
        <taxon>Hexapoda</taxon>
        <taxon>Insecta</taxon>
        <taxon>Pterygota</taxon>
        <taxon>Neoptera</taxon>
        <taxon>Endopterygota</taxon>
        <taxon>Coleoptera</taxon>
        <taxon>Polyphaga</taxon>
        <taxon>Cucujiformia</taxon>
        <taxon>Tenebrionidae</taxon>
        <taxon>Tenebrio</taxon>
    </lineage>
</organism>
<dbReference type="EMBL" id="JABDTM020018803">
    <property type="protein sequence ID" value="KAH0817817.1"/>
    <property type="molecule type" value="Genomic_DNA"/>
</dbReference>
<feature type="region of interest" description="Disordered" evidence="1">
    <location>
        <begin position="389"/>
        <end position="458"/>
    </location>
</feature>
<evidence type="ECO:0000313" key="3">
    <source>
        <dbReference type="Proteomes" id="UP000719412"/>
    </source>
</evidence>
<name>A0A8J6HNP9_TENMO</name>
<feature type="compositionally biased region" description="Basic and acidic residues" evidence="1">
    <location>
        <begin position="402"/>
        <end position="415"/>
    </location>
</feature>
<feature type="compositionally biased region" description="Basic residues" evidence="1">
    <location>
        <begin position="446"/>
        <end position="455"/>
    </location>
</feature>
<dbReference type="Proteomes" id="UP000719412">
    <property type="component" value="Unassembled WGS sequence"/>
</dbReference>
<sequence length="513" mass="56222">MQDRRRMYRISSNCGNDKQNSRRGNAPSIDSRDDWIIFNPVYGIISRGIDCVATFDAAAQLSRGWPPPPLFFLSTQRGDAAVLRNRGLIAETASISGGCRPSAGHGASPASPSAAITRTCRAVDASPPPPTFFVGPTESGPALVMNTSSTAIKGRRDDEIRVMCTHAGAYIFRRRRDKARRLEAAVAAHRTGPDGTPSAHYCGINHRGRGQRADSAGDQRYRRRWVRARTLARHTWAAWPRSRTRTGSGRWTMPGTEFGRGAGGGGSDGRRSHRSPLIAEPDRNAYLFRRDGLISDAGDGTFEKKPPTTEVHLNFDNITGFGGYGDELRKPSIVDRQYAFGRFGAPDPVKYSTWRALRARHFWREGLDRRGRPPPGGVRTANVFVPCGARSGADDAAEDGDGAEKSEKRAADRPIKNRYLNQSEADAEKGTETSTRVGRLSGRKQSSWHHGRRHQPPAVKLCSVAPVPSPPPPHPRFDSQNQLPYQRQLGLCDLIRGRLFALATASGNGQKSD</sequence>
<dbReference type="AlphaFoldDB" id="A0A8J6HNP9"/>
<proteinExistence type="predicted"/>
<feature type="region of interest" description="Disordered" evidence="1">
    <location>
        <begin position="243"/>
        <end position="279"/>
    </location>
</feature>
<protein>
    <submittedName>
        <fullName evidence="2">Uncharacterized protein</fullName>
    </submittedName>
</protein>
<feature type="region of interest" description="Disordered" evidence="1">
    <location>
        <begin position="187"/>
        <end position="218"/>
    </location>
</feature>
<evidence type="ECO:0000313" key="2">
    <source>
        <dbReference type="EMBL" id="KAH0817817.1"/>
    </source>
</evidence>
<evidence type="ECO:0000256" key="1">
    <source>
        <dbReference type="SAM" id="MobiDB-lite"/>
    </source>
</evidence>
<reference evidence="2" key="2">
    <citation type="submission" date="2021-08" db="EMBL/GenBank/DDBJ databases">
        <authorList>
            <person name="Eriksson T."/>
        </authorList>
    </citation>
    <scope>NUCLEOTIDE SEQUENCE</scope>
    <source>
        <strain evidence="2">Stoneville</strain>
        <tissue evidence="2">Whole head</tissue>
    </source>
</reference>
<accession>A0A8J6HNP9</accession>
<keyword evidence="3" id="KW-1185">Reference proteome</keyword>
<feature type="compositionally biased region" description="Gly residues" evidence="1">
    <location>
        <begin position="258"/>
        <end position="267"/>
    </location>
</feature>
<gene>
    <name evidence="2" type="ORF">GEV33_004974</name>
</gene>
<feature type="region of interest" description="Disordered" evidence="1">
    <location>
        <begin position="1"/>
        <end position="29"/>
    </location>
</feature>